<dbReference type="CDD" id="cd03791">
    <property type="entry name" value="GT5_Glycogen_synthase_DULL1-like"/>
    <property type="match status" value="1"/>
</dbReference>
<dbReference type="Pfam" id="PF00534">
    <property type="entry name" value="Glycos_transf_1"/>
    <property type="match status" value="1"/>
</dbReference>
<dbReference type="GO" id="GO:0004373">
    <property type="term" value="F:alpha-1,4-glucan glucosyltransferase (UDP-glucose donor) activity"/>
    <property type="evidence" value="ECO:0007669"/>
    <property type="project" value="InterPro"/>
</dbReference>
<dbReference type="GO" id="GO:0005978">
    <property type="term" value="P:glycogen biosynthetic process"/>
    <property type="evidence" value="ECO:0007669"/>
    <property type="project" value="UniProtKB-UniRule"/>
</dbReference>
<dbReference type="Pfam" id="PF08323">
    <property type="entry name" value="Glyco_transf_5"/>
    <property type="match status" value="1"/>
</dbReference>
<evidence type="ECO:0000256" key="3">
    <source>
        <dbReference type="ARBA" id="ARBA00004964"/>
    </source>
</evidence>
<evidence type="ECO:0000259" key="9">
    <source>
        <dbReference type="Pfam" id="PF00534"/>
    </source>
</evidence>
<dbReference type="PANTHER" id="PTHR45825">
    <property type="entry name" value="GRANULE-BOUND STARCH SYNTHASE 1, CHLOROPLASTIC/AMYLOPLASTIC"/>
    <property type="match status" value="1"/>
</dbReference>
<dbReference type="KEGG" id="hmr:Hipma_0954"/>
<dbReference type="RefSeq" id="WP_013681964.1">
    <property type="nucleotide sequence ID" value="NC_015318.1"/>
</dbReference>
<reference evidence="11 12" key="1">
    <citation type="journal article" date="2011" name="Stand. Genomic Sci.">
        <title>Complete genome sequence of the thermophilic sulfur-reducer Hippea maritima type strain (MH(2)).</title>
        <authorList>
            <person name="Huntemann M."/>
            <person name="Lu M."/>
            <person name="Nolan M."/>
            <person name="Lapidus A."/>
            <person name="Lucas S."/>
            <person name="Hammon N."/>
            <person name="Deshpande S."/>
            <person name="Cheng J.F."/>
            <person name="Tapia R."/>
            <person name="Han C."/>
            <person name="Goodwin L."/>
            <person name="Pitluck S."/>
            <person name="Liolios K."/>
            <person name="Pagani I."/>
            <person name="Ivanova N."/>
            <person name="Ovchinikova G."/>
            <person name="Pati A."/>
            <person name="Chen A."/>
            <person name="Palaniappan K."/>
            <person name="Land M."/>
            <person name="Hauser L."/>
            <person name="Jeffries C.D."/>
            <person name="Detter J.C."/>
            <person name="Brambilla E.M."/>
            <person name="Rohde M."/>
            <person name="Spring S."/>
            <person name="Goker M."/>
            <person name="Woyke T."/>
            <person name="Bristow J."/>
            <person name="Eisen J.A."/>
            <person name="Markowitz V."/>
            <person name="Hugenholtz P."/>
            <person name="Kyrpides N.C."/>
            <person name="Klenk H.P."/>
            <person name="Mavromatis K."/>
        </authorList>
    </citation>
    <scope>NUCLEOTIDE SEQUENCE [LARGE SCALE GENOMIC DNA]</scope>
    <source>
        <strain evidence="12">ATCC 700847 / DSM 10411 / MH2</strain>
    </source>
</reference>
<evidence type="ECO:0000256" key="2">
    <source>
        <dbReference type="ARBA" id="ARBA00002764"/>
    </source>
</evidence>
<sequence length="487" mass="55253">MSLNVLFVVSEVEGFAKTGGLADVGYALPKALAEIGHNVVVVMPRYYVIDKNTLEHIPISSDVLLGESTLRFGAFKSKLLDSDVDIYFVDYEAFFGRKGLYDDGFVAYHDNAERFIFFSKAALELSKSIGFKPDIVHLNDWQTAAAGVVLRHDDYFRDSAVVLTIHNLQHQGFFDKQKFGLLNVDWSHFNPFEFEALGGLNLLKGGIALADAITTVSKKYSQEIQTPQFGFGLHEHIKAHSFKLFGILNGVDYKQWNPKTDRFIKSNYDIDSLENKQRCKEELVSIFNLSLNDNTPLIGFIGRLVKQKGIELLAASIEDVLKRLDVGFVLLGAGELWAEQFFSNIAARFRDRFGCFIGYSYELAHKIEAGCDMFLMPSLFEPCGLNQIYSLRYATLPIVRAVGGLDDTVKNYDTKTGEGWGFKFWDATPKALFDTVKWAISVFKENKKDFTAMQKRAMQLRFDWKNSAKNYVDVYSWARIYKRLKNG</sequence>
<protein>
    <recommendedName>
        <fullName evidence="8">Glycogen synthase</fullName>
        <ecNumber evidence="8">2.4.1.21</ecNumber>
    </recommendedName>
    <alternativeName>
        <fullName evidence="8">Starch [bacterial glycogen] synthase</fullName>
    </alternativeName>
</protein>
<dbReference type="PANTHER" id="PTHR45825:SF11">
    <property type="entry name" value="ALPHA AMYLASE DOMAIN-CONTAINING PROTEIN"/>
    <property type="match status" value="1"/>
</dbReference>
<keyword evidence="12" id="KW-1185">Reference proteome</keyword>
<dbReference type="InterPro" id="IPR011835">
    <property type="entry name" value="GS/SS"/>
</dbReference>
<evidence type="ECO:0000256" key="5">
    <source>
        <dbReference type="ARBA" id="ARBA00022676"/>
    </source>
</evidence>
<dbReference type="Proteomes" id="UP000008139">
    <property type="component" value="Chromosome"/>
</dbReference>
<dbReference type="FunCoup" id="F2LVY9">
    <property type="interactions" value="242"/>
</dbReference>
<comment type="similarity">
    <text evidence="4 8">Belongs to the glycosyltransferase 1 family. Bacterial/plant glycogen synthase subfamily.</text>
</comment>
<keyword evidence="7 8" id="KW-0320">Glycogen biosynthesis</keyword>
<dbReference type="EC" id="2.4.1.21" evidence="8"/>
<reference evidence="12" key="2">
    <citation type="submission" date="2011-03" db="EMBL/GenBank/DDBJ databases">
        <title>The complete genome of Hippea maritima DSM 10411.</title>
        <authorList>
            <consortium name="US DOE Joint Genome Institute (JGI-PGF)"/>
            <person name="Lucas S."/>
            <person name="Copeland A."/>
            <person name="Lapidus A."/>
            <person name="Bruce D."/>
            <person name="Goodwin L."/>
            <person name="Pitluck S."/>
            <person name="Peters L."/>
            <person name="Kyrpides N."/>
            <person name="Mavromatis K."/>
            <person name="Pagani I."/>
            <person name="Ivanova N."/>
            <person name="Mikhailova N."/>
            <person name="Lu M."/>
            <person name="Detter J.C."/>
            <person name="Tapia R."/>
            <person name="Han C."/>
            <person name="Land M."/>
            <person name="Hauser L."/>
            <person name="Markowitz V."/>
            <person name="Cheng J.-F."/>
            <person name="Hugenholtz P."/>
            <person name="Woyke T."/>
            <person name="Wu D."/>
            <person name="Spring S."/>
            <person name="Schroeder M."/>
            <person name="Brambilla E."/>
            <person name="Klenk H.-P."/>
            <person name="Eisen J.A."/>
        </authorList>
    </citation>
    <scope>NUCLEOTIDE SEQUENCE [LARGE SCALE GENOMIC DNA]</scope>
    <source>
        <strain evidence="12">ATCC 700847 / DSM 10411 / MH2</strain>
    </source>
</reference>
<evidence type="ECO:0000313" key="12">
    <source>
        <dbReference type="Proteomes" id="UP000008139"/>
    </source>
</evidence>
<feature type="domain" description="Starch synthase catalytic" evidence="10">
    <location>
        <begin position="4"/>
        <end position="238"/>
    </location>
</feature>
<dbReference type="GO" id="GO:0009011">
    <property type="term" value="F:alpha-1,4-glucan glucosyltransferase (ADP-glucose donor) activity"/>
    <property type="evidence" value="ECO:0007669"/>
    <property type="project" value="UniProtKB-UniRule"/>
</dbReference>
<feature type="domain" description="Glycosyl transferase family 1" evidence="9">
    <location>
        <begin position="288"/>
        <end position="415"/>
    </location>
</feature>
<dbReference type="SUPFAM" id="SSF53756">
    <property type="entry name" value="UDP-Glycosyltransferase/glycogen phosphorylase"/>
    <property type="match status" value="1"/>
</dbReference>
<proteinExistence type="inferred from homology"/>
<comment type="function">
    <text evidence="2 8">Synthesizes alpha-1,4-glucan chains using ADP-glucose.</text>
</comment>
<comment type="catalytic activity">
    <reaction evidence="1 8">
        <text>[(1-&gt;4)-alpha-D-glucosyl](n) + ADP-alpha-D-glucose = [(1-&gt;4)-alpha-D-glucosyl](n+1) + ADP + H(+)</text>
        <dbReference type="Rhea" id="RHEA:18189"/>
        <dbReference type="Rhea" id="RHEA-COMP:9584"/>
        <dbReference type="Rhea" id="RHEA-COMP:9587"/>
        <dbReference type="ChEBI" id="CHEBI:15378"/>
        <dbReference type="ChEBI" id="CHEBI:15444"/>
        <dbReference type="ChEBI" id="CHEBI:57498"/>
        <dbReference type="ChEBI" id="CHEBI:456216"/>
        <dbReference type="EC" id="2.4.1.21"/>
    </reaction>
</comment>
<dbReference type="InterPro" id="IPR013534">
    <property type="entry name" value="Starch_synth_cat_dom"/>
</dbReference>
<dbReference type="GO" id="GO:0005829">
    <property type="term" value="C:cytosol"/>
    <property type="evidence" value="ECO:0007669"/>
    <property type="project" value="TreeGrafter"/>
</dbReference>
<dbReference type="OrthoDB" id="9808590at2"/>
<dbReference type="HOGENOM" id="CLU_009583_18_2_7"/>
<evidence type="ECO:0000256" key="7">
    <source>
        <dbReference type="ARBA" id="ARBA00023056"/>
    </source>
</evidence>
<organism evidence="11 12">
    <name type="scientific">Hippea maritima (strain ATCC 700847 / DSM 10411 / MH2)</name>
    <dbReference type="NCBI Taxonomy" id="760142"/>
    <lineage>
        <taxon>Bacteria</taxon>
        <taxon>Pseudomonadati</taxon>
        <taxon>Campylobacterota</taxon>
        <taxon>Desulfurellia</taxon>
        <taxon>Desulfurellales</taxon>
        <taxon>Hippeaceae</taxon>
        <taxon>Hippea</taxon>
    </lineage>
</organism>
<dbReference type="EMBL" id="CP002606">
    <property type="protein sequence ID" value="AEA33923.1"/>
    <property type="molecule type" value="Genomic_DNA"/>
</dbReference>
<evidence type="ECO:0000259" key="10">
    <source>
        <dbReference type="Pfam" id="PF08323"/>
    </source>
</evidence>
<dbReference type="STRING" id="760142.Hipma_0954"/>
<evidence type="ECO:0000256" key="6">
    <source>
        <dbReference type="ARBA" id="ARBA00022679"/>
    </source>
</evidence>
<feature type="binding site" evidence="8">
    <location>
        <position position="17"/>
    </location>
    <ligand>
        <name>ADP-alpha-D-glucose</name>
        <dbReference type="ChEBI" id="CHEBI:57498"/>
    </ligand>
</feature>
<evidence type="ECO:0000256" key="1">
    <source>
        <dbReference type="ARBA" id="ARBA00001478"/>
    </source>
</evidence>
<keyword evidence="5 8" id="KW-0328">Glycosyltransferase</keyword>
<dbReference type="eggNOG" id="COG0297">
    <property type="taxonomic scope" value="Bacteria"/>
</dbReference>
<keyword evidence="6 8" id="KW-0808">Transferase</keyword>
<dbReference type="InParanoid" id="F2LVY9"/>
<dbReference type="NCBIfam" id="TIGR02095">
    <property type="entry name" value="glgA"/>
    <property type="match status" value="1"/>
</dbReference>
<dbReference type="InterPro" id="IPR001296">
    <property type="entry name" value="Glyco_trans_1"/>
</dbReference>
<dbReference type="UniPathway" id="UPA00164"/>
<accession>F2LVY9</accession>
<dbReference type="AlphaFoldDB" id="F2LVY9"/>
<evidence type="ECO:0000256" key="8">
    <source>
        <dbReference type="HAMAP-Rule" id="MF_00484"/>
    </source>
</evidence>
<evidence type="ECO:0000256" key="4">
    <source>
        <dbReference type="ARBA" id="ARBA00010281"/>
    </source>
</evidence>
<dbReference type="Gene3D" id="3.40.50.2000">
    <property type="entry name" value="Glycogen Phosphorylase B"/>
    <property type="match status" value="2"/>
</dbReference>
<comment type="pathway">
    <text evidence="3 8">Glycan biosynthesis; glycogen biosynthesis.</text>
</comment>
<name>F2LVY9_HIPMA</name>
<evidence type="ECO:0000313" key="11">
    <source>
        <dbReference type="EMBL" id="AEA33923.1"/>
    </source>
</evidence>
<dbReference type="HAMAP" id="MF_00484">
    <property type="entry name" value="Glycogen_synth"/>
    <property type="match status" value="1"/>
</dbReference>
<gene>
    <name evidence="8" type="primary">glgA</name>
    <name evidence="11" type="ordered locus">Hipma_0954</name>
</gene>